<reference evidence="1" key="1">
    <citation type="submission" date="2018-02" db="EMBL/GenBank/DDBJ databases">
        <title>Rhizophora mucronata_Transcriptome.</title>
        <authorList>
            <person name="Meera S.P."/>
            <person name="Sreeshan A."/>
            <person name="Augustine A."/>
        </authorList>
    </citation>
    <scope>NUCLEOTIDE SEQUENCE</scope>
    <source>
        <tissue evidence="1">Leaf</tissue>
    </source>
</reference>
<dbReference type="EMBL" id="GGEC01056476">
    <property type="protein sequence ID" value="MBX36960.1"/>
    <property type="molecule type" value="Transcribed_RNA"/>
</dbReference>
<accession>A0A2P2N3A2</accession>
<dbReference type="AlphaFoldDB" id="A0A2P2N3A2"/>
<proteinExistence type="predicted"/>
<sequence>MPQTTDSTFINVISQWKLQLLTIGSINGLIHVDCMLLS</sequence>
<name>A0A2P2N3A2_RHIMU</name>
<protein>
    <submittedName>
        <fullName evidence="1">Uncharacterized protein</fullName>
    </submittedName>
</protein>
<organism evidence="1">
    <name type="scientific">Rhizophora mucronata</name>
    <name type="common">Asiatic mangrove</name>
    <dbReference type="NCBI Taxonomy" id="61149"/>
    <lineage>
        <taxon>Eukaryota</taxon>
        <taxon>Viridiplantae</taxon>
        <taxon>Streptophyta</taxon>
        <taxon>Embryophyta</taxon>
        <taxon>Tracheophyta</taxon>
        <taxon>Spermatophyta</taxon>
        <taxon>Magnoliopsida</taxon>
        <taxon>eudicotyledons</taxon>
        <taxon>Gunneridae</taxon>
        <taxon>Pentapetalae</taxon>
        <taxon>rosids</taxon>
        <taxon>fabids</taxon>
        <taxon>Malpighiales</taxon>
        <taxon>Rhizophoraceae</taxon>
        <taxon>Rhizophora</taxon>
    </lineage>
</organism>
<evidence type="ECO:0000313" key="1">
    <source>
        <dbReference type="EMBL" id="MBX36960.1"/>
    </source>
</evidence>